<dbReference type="GO" id="GO:0005525">
    <property type="term" value="F:GTP binding"/>
    <property type="evidence" value="ECO:0007669"/>
    <property type="project" value="TreeGrafter"/>
</dbReference>
<dbReference type="PANTHER" id="PTHR36100">
    <property type="entry name" value="BUD SITE SELECTION PROTEIN 4"/>
    <property type="match status" value="1"/>
</dbReference>
<dbReference type="SMART" id="SM00233">
    <property type="entry name" value="PH"/>
    <property type="match status" value="1"/>
</dbReference>
<dbReference type="InterPro" id="IPR052007">
    <property type="entry name" value="Bud4"/>
</dbReference>
<feature type="region of interest" description="Disordered" evidence="3">
    <location>
        <begin position="85"/>
        <end position="106"/>
    </location>
</feature>
<dbReference type="OrthoDB" id="2123378at2759"/>
<evidence type="ECO:0000313" key="5">
    <source>
        <dbReference type="EMBL" id="ORX56980.1"/>
    </source>
</evidence>
<protein>
    <recommendedName>
        <fullName evidence="4">PH domain-containing protein</fullName>
    </recommendedName>
</protein>
<dbReference type="Proteomes" id="UP000242146">
    <property type="component" value="Unassembled WGS sequence"/>
</dbReference>
<dbReference type="PANTHER" id="PTHR36100:SF1">
    <property type="entry name" value="BUD SITE SELECTION PROTEIN 4"/>
    <property type="match status" value="1"/>
</dbReference>
<sequence length="433" mass="48350">MLPLDPNAQGRLYIRVIAAENLDFPIDKDGPIVKCALSDGIQVQESQHSAMGHDIHFEHDFVLENVALSVDLTLTLHAMYAEDMQTPQPATSKRRPKRTSFTSRAHDDDLARYINPQDGSLAQTRFSPGAIGVECINKVCTASFVLVNGWYRPVKRPGTSMFLGKAKRDMKSLVQEKAVGKITMELFFIPQPSSKIADLPMSMEGCEHAVNMQRFLSKVWQAGYMSQLGGDVKSWRRAYFKLKGGQLYRFSDSFHSPRAVIDLSRASGLVVDGRLVVDAQARQNLMTLVEAQDPNGILVDNQGNTSTSTIVSQATQQQIMFEQQKLFSEMYAHHPPLSPSHEAWDASSMDCLSTISISQTTTTTADSTMNGEDARLPAESDMPSYGVKNSFQLRFEDGQIIDFFTDSLDERDEWLRLFKAILGRVPKMPSWLA</sequence>
<dbReference type="STRING" id="101127.A0A1X2GM88"/>
<accession>A0A1X2GM88</accession>
<organism evidence="5 6">
    <name type="scientific">Hesseltinella vesiculosa</name>
    <dbReference type="NCBI Taxonomy" id="101127"/>
    <lineage>
        <taxon>Eukaryota</taxon>
        <taxon>Fungi</taxon>
        <taxon>Fungi incertae sedis</taxon>
        <taxon>Mucoromycota</taxon>
        <taxon>Mucoromycotina</taxon>
        <taxon>Mucoromycetes</taxon>
        <taxon>Mucorales</taxon>
        <taxon>Cunninghamellaceae</taxon>
        <taxon>Hesseltinella</taxon>
    </lineage>
</organism>
<dbReference type="AlphaFoldDB" id="A0A1X2GM88"/>
<reference evidence="5 6" key="1">
    <citation type="submission" date="2016-07" db="EMBL/GenBank/DDBJ databases">
        <title>Pervasive Adenine N6-methylation of Active Genes in Fungi.</title>
        <authorList>
            <consortium name="DOE Joint Genome Institute"/>
            <person name="Mondo S.J."/>
            <person name="Dannebaum R.O."/>
            <person name="Kuo R.C."/>
            <person name="Labutti K."/>
            <person name="Haridas S."/>
            <person name="Kuo A."/>
            <person name="Salamov A."/>
            <person name="Ahrendt S.R."/>
            <person name="Lipzen A."/>
            <person name="Sullivan W."/>
            <person name="Andreopoulos W.B."/>
            <person name="Clum A."/>
            <person name="Lindquist E."/>
            <person name="Daum C."/>
            <person name="Ramamoorthy G.K."/>
            <person name="Gryganskyi A."/>
            <person name="Culley D."/>
            <person name="Magnuson J.K."/>
            <person name="James T.Y."/>
            <person name="O'Malley M.A."/>
            <person name="Stajich J.E."/>
            <person name="Spatafora J.W."/>
            <person name="Visel A."/>
            <person name="Grigoriev I.V."/>
        </authorList>
    </citation>
    <scope>NUCLEOTIDE SEQUENCE [LARGE SCALE GENOMIC DNA]</scope>
    <source>
        <strain evidence="5 6">NRRL 3301</strain>
    </source>
</reference>
<dbReference type="GO" id="GO:0051301">
    <property type="term" value="P:cell division"/>
    <property type="evidence" value="ECO:0007669"/>
    <property type="project" value="UniProtKB-KW"/>
</dbReference>
<evidence type="ECO:0000256" key="2">
    <source>
        <dbReference type="ARBA" id="ARBA00023306"/>
    </source>
</evidence>
<comment type="caution">
    <text evidence="5">The sequence shown here is derived from an EMBL/GenBank/DDBJ whole genome shotgun (WGS) entry which is preliminary data.</text>
</comment>
<keyword evidence="1" id="KW-0132">Cell division</keyword>
<evidence type="ECO:0000313" key="6">
    <source>
        <dbReference type="Proteomes" id="UP000242146"/>
    </source>
</evidence>
<gene>
    <name evidence="5" type="ORF">DM01DRAFT_198584</name>
</gene>
<evidence type="ECO:0000256" key="3">
    <source>
        <dbReference type="SAM" id="MobiDB-lite"/>
    </source>
</evidence>
<keyword evidence="2" id="KW-0131">Cell cycle</keyword>
<dbReference type="SUPFAM" id="SSF50729">
    <property type="entry name" value="PH domain-like"/>
    <property type="match status" value="1"/>
</dbReference>
<dbReference type="Gene3D" id="2.30.29.30">
    <property type="entry name" value="Pleckstrin-homology domain (PH domain)/Phosphotyrosine-binding domain (PTB)"/>
    <property type="match status" value="1"/>
</dbReference>
<dbReference type="InterPro" id="IPR011993">
    <property type="entry name" value="PH-like_dom_sf"/>
</dbReference>
<name>A0A1X2GM88_9FUNG</name>
<proteinExistence type="predicted"/>
<evidence type="ECO:0000259" key="4">
    <source>
        <dbReference type="PROSITE" id="PS50003"/>
    </source>
</evidence>
<dbReference type="EMBL" id="MCGT01000009">
    <property type="protein sequence ID" value="ORX56980.1"/>
    <property type="molecule type" value="Genomic_DNA"/>
</dbReference>
<keyword evidence="6" id="KW-1185">Reference proteome</keyword>
<dbReference type="PROSITE" id="PS50003">
    <property type="entry name" value="PH_DOMAIN"/>
    <property type="match status" value="1"/>
</dbReference>
<dbReference type="InterPro" id="IPR001849">
    <property type="entry name" value="PH_domain"/>
</dbReference>
<evidence type="ECO:0000256" key="1">
    <source>
        <dbReference type="ARBA" id="ARBA00022618"/>
    </source>
</evidence>
<feature type="domain" description="PH" evidence="4">
    <location>
        <begin position="218"/>
        <end position="423"/>
    </location>
</feature>